<dbReference type="STRING" id="360412.LARV_01475"/>
<sequence length="449" mass="48297">MKPRIGFHGSIFWTALALILILQSCTSPSSESTQAGQSPPAATNTPTRSIPGRTPLPSSTPRPSETPLAPTQVAVITPDSQVRRLNPAVFAGQGQPLPEVASDSAIALEPGGLVTTDAQGEAEVLIQGCLKLFIFQEVTLQRSTCRRSDTESGLAVCSVGGMTGVLNQCANQVDIQTPGSSTQTKGTWFAVIYLPADQLSIVQVYEGAVDVSAAIDPSAGQWTSGSRLEAGNLWFTAPGADAPVINGIQGRQAQPMEVWQALRPELIDKYPNLDKWMRAARQRAGQEDLAFPDFLAPPAGEVHSQFIGQVWRDERIQKAMLVGVDWKGIVRNSWFDYDITPSLQILGYTIPDARIYPYNRDDALSLLSEANYWQNAVTISIVAHETDPAGGQFANSLQSALFDLDINSEVLQVSDAQFEELRNLDPTVDSPFILVSSSGEAFGSASPAN</sequence>
<dbReference type="Gene3D" id="3.10.105.10">
    <property type="entry name" value="Dipeptide-binding Protein, Domain 3"/>
    <property type="match status" value="1"/>
</dbReference>
<dbReference type="Proteomes" id="UP000055060">
    <property type="component" value="Unassembled WGS sequence"/>
</dbReference>
<dbReference type="OrthoDB" id="9046151at2"/>
<name>A0A0S7BHK5_9CHLR</name>
<dbReference type="EMBL" id="DF967972">
    <property type="protein sequence ID" value="GAP13720.1"/>
    <property type="molecule type" value="Genomic_DNA"/>
</dbReference>
<dbReference type="SUPFAM" id="SSF53850">
    <property type="entry name" value="Periplasmic binding protein-like II"/>
    <property type="match status" value="1"/>
</dbReference>
<feature type="compositionally biased region" description="Polar residues" evidence="1">
    <location>
        <begin position="28"/>
        <end position="48"/>
    </location>
</feature>
<accession>A0A0S7BHK5</accession>
<dbReference type="RefSeq" id="WP_075073040.1">
    <property type="nucleotide sequence ID" value="NZ_DF967972.1"/>
</dbReference>
<protein>
    <submittedName>
        <fullName evidence="2">Uncharacterized protein</fullName>
    </submittedName>
</protein>
<evidence type="ECO:0000313" key="3">
    <source>
        <dbReference type="Proteomes" id="UP000055060"/>
    </source>
</evidence>
<reference evidence="2" key="1">
    <citation type="submission" date="2015-07" db="EMBL/GenBank/DDBJ databases">
        <title>Draft Genome Sequences of Anaerolinea thermolimosa IMO-1, Bellilinea caldifistulae GOMI-1, Leptolinea tardivitalis YMTK-2, Levilinea saccharolytica KIBI-1,Longilinea arvoryzae KOME-1, Previously Described as Members of the Anaerolineaceae (Chloroflexi).</title>
        <authorList>
            <person name="Sekiguchi Y."/>
            <person name="Ohashi A."/>
            <person name="Matsuura N."/>
            <person name="Tourlousse M.D."/>
        </authorList>
    </citation>
    <scope>NUCLEOTIDE SEQUENCE [LARGE SCALE GENOMIC DNA]</scope>
    <source>
        <strain evidence="2">KOME-1</strain>
    </source>
</reference>
<feature type="compositionally biased region" description="Low complexity" evidence="1">
    <location>
        <begin position="51"/>
        <end position="68"/>
    </location>
</feature>
<evidence type="ECO:0000313" key="2">
    <source>
        <dbReference type="EMBL" id="GAP13720.1"/>
    </source>
</evidence>
<evidence type="ECO:0000256" key="1">
    <source>
        <dbReference type="SAM" id="MobiDB-lite"/>
    </source>
</evidence>
<gene>
    <name evidence="2" type="ORF">LARV_01475</name>
</gene>
<feature type="region of interest" description="Disordered" evidence="1">
    <location>
        <begin position="28"/>
        <end position="68"/>
    </location>
</feature>
<organism evidence="2">
    <name type="scientific">Longilinea arvoryzae</name>
    <dbReference type="NCBI Taxonomy" id="360412"/>
    <lineage>
        <taxon>Bacteria</taxon>
        <taxon>Bacillati</taxon>
        <taxon>Chloroflexota</taxon>
        <taxon>Anaerolineae</taxon>
        <taxon>Anaerolineales</taxon>
        <taxon>Anaerolineaceae</taxon>
        <taxon>Longilinea</taxon>
    </lineage>
</organism>
<dbReference type="PROSITE" id="PS51257">
    <property type="entry name" value="PROKAR_LIPOPROTEIN"/>
    <property type="match status" value="1"/>
</dbReference>
<dbReference type="AlphaFoldDB" id="A0A0S7BHK5"/>
<keyword evidence="3" id="KW-1185">Reference proteome</keyword>
<proteinExistence type="predicted"/>